<proteinExistence type="predicted"/>
<evidence type="ECO:0000256" key="1">
    <source>
        <dbReference type="SAM" id="MobiDB-lite"/>
    </source>
</evidence>
<dbReference type="SUPFAM" id="SSF56219">
    <property type="entry name" value="DNase I-like"/>
    <property type="match status" value="1"/>
</dbReference>
<dbReference type="InterPro" id="IPR036691">
    <property type="entry name" value="Endo/exonu/phosph_ase_sf"/>
</dbReference>
<organism evidence="2">
    <name type="scientific">Fagus sylvatica</name>
    <name type="common">Beechnut</name>
    <dbReference type="NCBI Taxonomy" id="28930"/>
    <lineage>
        <taxon>Eukaryota</taxon>
        <taxon>Viridiplantae</taxon>
        <taxon>Streptophyta</taxon>
        <taxon>Embryophyta</taxon>
        <taxon>Tracheophyta</taxon>
        <taxon>Spermatophyta</taxon>
        <taxon>Magnoliopsida</taxon>
        <taxon>eudicotyledons</taxon>
        <taxon>Gunneridae</taxon>
        <taxon>Pentapetalae</taxon>
        <taxon>rosids</taxon>
        <taxon>fabids</taxon>
        <taxon>Fagales</taxon>
        <taxon>Fagaceae</taxon>
        <taxon>Fagus</taxon>
    </lineage>
</organism>
<gene>
    <name evidence="2" type="ORF">FSB_LOCUS14161</name>
</gene>
<sequence>MVNIRGGKKGRGRPCKEATSSLKESPLVSPSSTSCAVGIVSEPVWDGVVLEDSPISSPDLHEGFDLLRGSNEGKLDWDTLSVLEKEDNPYGFVPPPVKAAIDLIGQSSTPHALSLLEVDGNVDVHTAKPEQSWRDLFLEKQRLGEKLQFHAPTRVGAKVVVKPPQEAVDEGINQMGSRDSVFKARIWHVANKPLILRKWQPGLQPMDLSLKEIPVWIKILRLPIEYWNPTCLSYVASGVGKPLYANASTEANSRLGFARVFVEVDISAQFLKEIEMDMGNGHSFVVGIEYPWIPVKCTKCSVFGYLTRNCGATGPSSHGNKVKKQSPQISMGKENIDSNHNRFAALNDMTKEDTENVGFSSPSKGFSNLTIQQVIEEALKSSSKLKFHSKKSRGLRGGGEGSTGRDFNVIKSPYEKLGGLVLNTYEQEFLACTEAISVDDHPAVGCYFTWTNRREDGVFVVKKLDRVLANHNWLDLFPQCIVQFLSPGISDHSLILITIGEKQNYGPKPFKFFNHWTEHKDFFPWIEEAWSTKVVGSPMFMLYSKLKAVKTKLKRVNKDLYGCISQKVLLARQKLESVQLKLLQKNSEVGLRTLEQECLHEFSAIQKAEESFLKQKSRNKWLNLGDQNSRFFHFQVKVRQARNAIKCLMDSEGNRLDNPNQIKQEVISFYQNLLGSSNAANEGVMITTISNLMESSISDATKVLLEQVITVDEVKSTIFSLGSDKVPSPDGFTACFFKKSWPIVGSDVCKAVQSFFQSGALLKEVNSTIITLVPKVRECITTPLFSIALNGSLVGYFRGKRTEIRGSLVHLSVCFGNGAADIPSIKLIKEGLEEFRMLSGLSINQSKSEVFCANVPSDLQAQIFSILQFRAGKLPVRYLGYNSYNQSLIASNYSGLVFSYFQKRLLKLLNKDLTSSFGKGKKEVGVVSRFLGNKVCFPKQEGGLGLKRVEDWNRAAVMKHIWNLFTQAGSPLGGLGA</sequence>
<dbReference type="PANTHER" id="PTHR31286">
    <property type="entry name" value="GLYCINE-RICH CELL WALL STRUCTURAL PROTEIN 1.8-LIKE"/>
    <property type="match status" value="1"/>
</dbReference>
<reference evidence="2" key="1">
    <citation type="submission" date="2018-02" db="EMBL/GenBank/DDBJ databases">
        <authorList>
            <person name="Cohen D.B."/>
            <person name="Kent A.D."/>
        </authorList>
    </citation>
    <scope>NUCLEOTIDE SEQUENCE</scope>
</reference>
<feature type="region of interest" description="Disordered" evidence="1">
    <location>
        <begin position="1"/>
        <end position="31"/>
    </location>
</feature>
<dbReference type="Gene3D" id="3.60.10.10">
    <property type="entry name" value="Endonuclease/exonuclease/phosphatase"/>
    <property type="match status" value="1"/>
</dbReference>
<feature type="compositionally biased region" description="Basic residues" evidence="1">
    <location>
        <begin position="1"/>
        <end position="13"/>
    </location>
</feature>
<dbReference type="InterPro" id="IPR040256">
    <property type="entry name" value="At4g02000-like"/>
</dbReference>
<dbReference type="AlphaFoldDB" id="A0A2N9FHE2"/>
<accession>A0A2N9FHE2</accession>
<dbReference type="PANTHER" id="PTHR31286:SF165">
    <property type="entry name" value="DUF4283 DOMAIN-CONTAINING PROTEIN"/>
    <property type="match status" value="1"/>
</dbReference>
<dbReference type="PROSITE" id="PS51257">
    <property type="entry name" value="PROKAR_LIPOPROTEIN"/>
    <property type="match status" value="1"/>
</dbReference>
<protein>
    <submittedName>
        <fullName evidence="2">Uncharacterized protein</fullName>
    </submittedName>
</protein>
<feature type="compositionally biased region" description="Polar residues" evidence="1">
    <location>
        <begin position="18"/>
        <end position="31"/>
    </location>
</feature>
<evidence type="ECO:0000313" key="2">
    <source>
        <dbReference type="EMBL" id="SPC86279.1"/>
    </source>
</evidence>
<dbReference type="EMBL" id="OIVN01000839">
    <property type="protein sequence ID" value="SPC86279.1"/>
    <property type="molecule type" value="Genomic_DNA"/>
</dbReference>
<name>A0A2N9FHE2_FAGSY</name>